<name>A0ABW1PDP0_9PSEU</name>
<evidence type="ECO:0000313" key="1">
    <source>
        <dbReference type="EMBL" id="MFC6093748.1"/>
    </source>
</evidence>
<accession>A0ABW1PDP0</accession>
<reference evidence="2" key="1">
    <citation type="journal article" date="2019" name="Int. J. Syst. Evol. Microbiol.">
        <title>The Global Catalogue of Microorganisms (GCM) 10K type strain sequencing project: providing services to taxonomists for standard genome sequencing and annotation.</title>
        <authorList>
            <consortium name="The Broad Institute Genomics Platform"/>
            <consortium name="The Broad Institute Genome Sequencing Center for Infectious Disease"/>
            <person name="Wu L."/>
            <person name="Ma J."/>
        </authorList>
    </citation>
    <scope>NUCLEOTIDE SEQUENCE [LARGE SCALE GENOMIC DNA]</scope>
    <source>
        <strain evidence="2">CGMCC 4.7246</strain>
    </source>
</reference>
<keyword evidence="2" id="KW-1185">Reference proteome</keyword>
<organism evidence="1 2">
    <name type="scientific">Saccharothrix lopnurensis</name>
    <dbReference type="NCBI Taxonomy" id="1670621"/>
    <lineage>
        <taxon>Bacteria</taxon>
        <taxon>Bacillati</taxon>
        <taxon>Actinomycetota</taxon>
        <taxon>Actinomycetes</taxon>
        <taxon>Pseudonocardiales</taxon>
        <taxon>Pseudonocardiaceae</taxon>
        <taxon>Saccharothrix</taxon>
    </lineage>
</organism>
<dbReference type="EMBL" id="JBHSQO010000049">
    <property type="protein sequence ID" value="MFC6093748.1"/>
    <property type="molecule type" value="Genomic_DNA"/>
</dbReference>
<proteinExistence type="predicted"/>
<dbReference type="RefSeq" id="WP_380641252.1">
    <property type="nucleotide sequence ID" value="NZ_JBHSQO010000049.1"/>
</dbReference>
<comment type="caution">
    <text evidence="1">The sequence shown here is derived from an EMBL/GenBank/DDBJ whole genome shotgun (WGS) entry which is preliminary data.</text>
</comment>
<sequence>MDLHGDFSAAVAAPVPAPEAAERRFELGATDRGPLDADLVDGQVITKRFARMAIFT</sequence>
<protein>
    <submittedName>
        <fullName evidence="1">Uncharacterized protein</fullName>
    </submittedName>
</protein>
<gene>
    <name evidence="1" type="ORF">ACFP3R_31140</name>
</gene>
<dbReference type="Proteomes" id="UP001596220">
    <property type="component" value="Unassembled WGS sequence"/>
</dbReference>
<evidence type="ECO:0000313" key="2">
    <source>
        <dbReference type="Proteomes" id="UP001596220"/>
    </source>
</evidence>